<evidence type="ECO:0000313" key="3">
    <source>
        <dbReference type="Proteomes" id="UP000186817"/>
    </source>
</evidence>
<accession>A0A1Q9CPU5</accession>
<feature type="compositionally biased region" description="Polar residues" evidence="1">
    <location>
        <begin position="1"/>
        <end position="10"/>
    </location>
</feature>
<sequence>MVSVAATTLPETMDAAVPSDSSSFDYSDDGRHDAAEQVLTNATLLKTILKLHTELRVRMVAVSVEDTPIARHANQAVQSAMALVQQHPQAHHTTVIRDYRPQHTLIEKLVSPDIVYSLLLTNIQAETLHGKPILPVAGESNCYTSDGRIQFIVYYEEEEAKPPIGWLGGWVAGWLGPENVLEARMLTFQASGNRGVTVRLRSDICFSHLTQIPDSSCKQLPERHPHGYWTHDWDTSALKGSMFQAYLQRQAASPGSAKTETRLFLYDGIFAAGLADFFLAEWGAKESRGHSRPPKILILGAGRGALAEQLARWGLPAVAIDGNCMVEFTAEHRGLCADVVHPRGLGAWAEAACLGAEVPLTPRVDPELKALGSKETKVWCHWLQGVSKSDWALALNLLPEIPRHLLPRLARTLSLGLEGVILTMPVGRPLQDAKRRDLVRALRHRGYAVDRDASRHLGALGGLLCCSWNADTIVLRRRRKETACSARVIQQLEGSLPCVLHQNYGCVHGGVWVHFGCRGYFTNGGHGSTLCSSPLSEYAECPWQGAKTELPRKRKLRSAHRPAALVARALFRSDMAHEGKVANASGSSHWYTRLFGLPLSGLYEAMDPLSFGTGVWPDSVQERLFLVAALRALKLATGSFVGHGLARASTRIARSHRALKSAVSMLEIKAKFSGPAERQCASLMLECLRVIADLNHAGLQSMSQQGHVDAQTQWTIPKLILDHSGPANLVGLGTFVSILKIRGDAMSTNSPIKRRFDRHSGHFWKTSESIWRIPVQCLKLHVVR</sequence>
<dbReference type="EMBL" id="LSRX01001005">
    <property type="protein sequence ID" value="OLP84946.1"/>
    <property type="molecule type" value="Genomic_DNA"/>
</dbReference>
<organism evidence="2 3">
    <name type="scientific">Symbiodinium microadriaticum</name>
    <name type="common">Dinoflagellate</name>
    <name type="synonym">Zooxanthella microadriatica</name>
    <dbReference type="NCBI Taxonomy" id="2951"/>
    <lineage>
        <taxon>Eukaryota</taxon>
        <taxon>Sar</taxon>
        <taxon>Alveolata</taxon>
        <taxon>Dinophyceae</taxon>
        <taxon>Suessiales</taxon>
        <taxon>Symbiodiniaceae</taxon>
        <taxon>Symbiodinium</taxon>
    </lineage>
</organism>
<gene>
    <name evidence="2" type="ORF">AK812_SmicGene34122</name>
</gene>
<feature type="region of interest" description="Disordered" evidence="1">
    <location>
        <begin position="1"/>
        <end position="30"/>
    </location>
</feature>
<dbReference type="Proteomes" id="UP000186817">
    <property type="component" value="Unassembled WGS sequence"/>
</dbReference>
<dbReference type="AlphaFoldDB" id="A0A1Q9CPU5"/>
<dbReference type="OrthoDB" id="429153at2759"/>
<protein>
    <submittedName>
        <fullName evidence="2">Uncharacterized protein</fullName>
    </submittedName>
</protein>
<comment type="caution">
    <text evidence="2">The sequence shown here is derived from an EMBL/GenBank/DDBJ whole genome shotgun (WGS) entry which is preliminary data.</text>
</comment>
<reference evidence="2 3" key="1">
    <citation type="submission" date="2016-02" db="EMBL/GenBank/DDBJ databases">
        <title>Genome analysis of coral dinoflagellate symbionts highlights evolutionary adaptations to a symbiotic lifestyle.</title>
        <authorList>
            <person name="Aranda M."/>
            <person name="Li Y."/>
            <person name="Liew Y.J."/>
            <person name="Baumgarten S."/>
            <person name="Simakov O."/>
            <person name="Wilson M."/>
            <person name="Piel J."/>
            <person name="Ashoor H."/>
            <person name="Bougouffa S."/>
            <person name="Bajic V.B."/>
            <person name="Ryu T."/>
            <person name="Ravasi T."/>
            <person name="Bayer T."/>
            <person name="Micklem G."/>
            <person name="Kim H."/>
            <person name="Bhak J."/>
            <person name="Lajeunesse T.C."/>
            <person name="Voolstra C.R."/>
        </authorList>
    </citation>
    <scope>NUCLEOTIDE SEQUENCE [LARGE SCALE GENOMIC DNA]</scope>
    <source>
        <strain evidence="2 3">CCMP2467</strain>
    </source>
</reference>
<proteinExistence type="predicted"/>
<keyword evidence="3" id="KW-1185">Reference proteome</keyword>
<evidence type="ECO:0000256" key="1">
    <source>
        <dbReference type="SAM" id="MobiDB-lite"/>
    </source>
</evidence>
<evidence type="ECO:0000313" key="2">
    <source>
        <dbReference type="EMBL" id="OLP84946.1"/>
    </source>
</evidence>
<name>A0A1Q9CPU5_SYMMI</name>